<dbReference type="KEGG" id="lenr:94174122"/>
<evidence type="ECO:0000313" key="1">
    <source>
        <dbReference type="EMBL" id="KAG5481610.1"/>
    </source>
</evidence>
<accession>A0A836KSY4</accession>
<keyword evidence="2" id="KW-1185">Reference proteome</keyword>
<dbReference type="GeneID" id="94174122"/>
<sequence length="74" mass="8037">MQLSNTATYLRSAAPILVVADSLNLSDKLLFSAAQLPAGQHAHYGASLRGVGVRFRDAQYVLERQPPKLETGKK</sequence>
<gene>
    <name evidence="1" type="ORF">CUR178_06962</name>
</gene>
<name>A0A836KSY4_LEIEN</name>
<dbReference type="EMBL" id="JAFHKP010000018">
    <property type="protein sequence ID" value="KAG5481610.1"/>
    <property type="molecule type" value="Genomic_DNA"/>
</dbReference>
<dbReference type="Proteomes" id="UP000674179">
    <property type="component" value="Chromosome 18"/>
</dbReference>
<organism evidence="1 2">
    <name type="scientific">Leishmania enriettii</name>
    <dbReference type="NCBI Taxonomy" id="5663"/>
    <lineage>
        <taxon>Eukaryota</taxon>
        <taxon>Discoba</taxon>
        <taxon>Euglenozoa</taxon>
        <taxon>Kinetoplastea</taxon>
        <taxon>Metakinetoplastina</taxon>
        <taxon>Trypanosomatida</taxon>
        <taxon>Trypanosomatidae</taxon>
        <taxon>Leishmaniinae</taxon>
        <taxon>Leishmania</taxon>
    </lineage>
</organism>
<protein>
    <submittedName>
        <fullName evidence="1">Uncharacterized protein</fullName>
    </submittedName>
</protein>
<dbReference type="OrthoDB" id="10360967at2759"/>
<proteinExistence type="predicted"/>
<evidence type="ECO:0000313" key="2">
    <source>
        <dbReference type="Proteomes" id="UP000674179"/>
    </source>
</evidence>
<comment type="caution">
    <text evidence="1">The sequence shown here is derived from an EMBL/GenBank/DDBJ whole genome shotgun (WGS) entry which is preliminary data.</text>
</comment>
<dbReference type="RefSeq" id="XP_067693791.1">
    <property type="nucleotide sequence ID" value="XM_067838612.1"/>
</dbReference>
<reference evidence="1 2" key="1">
    <citation type="submission" date="2021-02" db="EMBL/GenBank/DDBJ databases">
        <title>Leishmania (Mundinia) enrietti genome sequencing and assembly.</title>
        <authorList>
            <person name="Almutairi H."/>
            <person name="Gatherer D."/>
        </authorList>
    </citation>
    <scope>NUCLEOTIDE SEQUENCE [LARGE SCALE GENOMIC DNA]</scope>
    <source>
        <strain evidence="1">CUR178</strain>
    </source>
</reference>
<dbReference type="AlphaFoldDB" id="A0A836KSY4"/>